<evidence type="ECO:0000259" key="2">
    <source>
        <dbReference type="Pfam" id="PF14111"/>
    </source>
</evidence>
<keyword evidence="4" id="KW-1185">Reference proteome</keyword>
<accession>A0A9Q0GL10</accession>
<feature type="compositionally biased region" description="Basic and acidic residues" evidence="1">
    <location>
        <begin position="37"/>
        <end position="55"/>
    </location>
</feature>
<evidence type="ECO:0000256" key="1">
    <source>
        <dbReference type="SAM" id="MobiDB-lite"/>
    </source>
</evidence>
<dbReference type="InterPro" id="IPR040256">
    <property type="entry name" value="At4g02000-like"/>
</dbReference>
<evidence type="ECO:0000313" key="4">
    <source>
        <dbReference type="Proteomes" id="UP001141552"/>
    </source>
</evidence>
<dbReference type="PANTHER" id="PTHR31286:SF178">
    <property type="entry name" value="DUF4283 DOMAIN-CONTAINING PROTEIN"/>
    <property type="match status" value="1"/>
</dbReference>
<reference evidence="3" key="1">
    <citation type="submission" date="2022-02" db="EMBL/GenBank/DDBJ databases">
        <authorList>
            <person name="Henning P.M."/>
            <person name="McCubbin A.G."/>
            <person name="Shore J.S."/>
        </authorList>
    </citation>
    <scope>NUCLEOTIDE SEQUENCE</scope>
    <source>
        <strain evidence="3">F60SS</strain>
        <tissue evidence="3">Leaves</tissue>
    </source>
</reference>
<organism evidence="3 4">
    <name type="scientific">Turnera subulata</name>
    <dbReference type="NCBI Taxonomy" id="218843"/>
    <lineage>
        <taxon>Eukaryota</taxon>
        <taxon>Viridiplantae</taxon>
        <taxon>Streptophyta</taxon>
        <taxon>Embryophyta</taxon>
        <taxon>Tracheophyta</taxon>
        <taxon>Spermatophyta</taxon>
        <taxon>Magnoliopsida</taxon>
        <taxon>eudicotyledons</taxon>
        <taxon>Gunneridae</taxon>
        <taxon>Pentapetalae</taxon>
        <taxon>rosids</taxon>
        <taxon>fabids</taxon>
        <taxon>Malpighiales</taxon>
        <taxon>Passifloraceae</taxon>
        <taxon>Turnera</taxon>
    </lineage>
</organism>
<dbReference type="AlphaFoldDB" id="A0A9Q0GL10"/>
<reference evidence="3" key="2">
    <citation type="journal article" date="2023" name="Plants (Basel)">
        <title>Annotation of the Turnera subulata (Passifloraceae) Draft Genome Reveals the S-Locus Evolved after the Divergence of Turneroideae from Passifloroideae in a Stepwise Manner.</title>
        <authorList>
            <person name="Henning P.M."/>
            <person name="Roalson E.H."/>
            <person name="Mir W."/>
            <person name="McCubbin A.G."/>
            <person name="Shore J.S."/>
        </authorList>
    </citation>
    <scope>NUCLEOTIDE SEQUENCE</scope>
    <source>
        <strain evidence="3">F60SS</strain>
    </source>
</reference>
<sequence>MTAREITMATATDLIGRRMGGRGRRFEGGGGGGGWRGGEKSRPEEEGGVEVKREGEEGEILPPCARLRFQLRRHISRSYSSEDQVQRSIRFFGQGFIKSSLKRIWNCKGDFKVSGKGANIYLFQFDNEEDKNTVFAGVPWFISNCHLVLKEWLPCMSWDQVDLGLSCFWIQVHGLPIEHVNHDNVVAIGNSFAGLSDTDISIDNVLNPKTLYVLRLPCGWTNLCLLVSISLPLRITPGSVLNTSNYLNSAGTVDDWVILRPNACLRALLEEQRELVHVTLPRIDPATYPLDNSGEDNYPEYEPPIVLFPATRQARSTGFSGSDFDGPFETQSEKDEVSPEEQEAINQWVMEQELLEAQNQSDLDRILEAGPVPILSVPLGRKWKTNARSAPHNSSQQVLSSSALHSKNLVSIPITECRRSNLRSGTLKKAPVASRKPWRGP</sequence>
<dbReference type="Pfam" id="PF14111">
    <property type="entry name" value="DUF4283"/>
    <property type="match status" value="1"/>
</dbReference>
<dbReference type="Proteomes" id="UP001141552">
    <property type="component" value="Unassembled WGS sequence"/>
</dbReference>
<dbReference type="EMBL" id="JAKUCV010000059">
    <property type="protein sequence ID" value="KAJ4851408.1"/>
    <property type="molecule type" value="Genomic_DNA"/>
</dbReference>
<feature type="domain" description="DUF4283" evidence="2">
    <location>
        <begin position="97"/>
        <end position="154"/>
    </location>
</feature>
<feature type="region of interest" description="Disordered" evidence="1">
    <location>
        <begin position="19"/>
        <end position="55"/>
    </location>
</feature>
<gene>
    <name evidence="3" type="ORF">Tsubulata_014746</name>
</gene>
<name>A0A9Q0GL10_9ROSI</name>
<evidence type="ECO:0000313" key="3">
    <source>
        <dbReference type="EMBL" id="KAJ4851408.1"/>
    </source>
</evidence>
<dbReference type="InterPro" id="IPR025558">
    <property type="entry name" value="DUF4283"/>
</dbReference>
<comment type="caution">
    <text evidence="3">The sequence shown here is derived from an EMBL/GenBank/DDBJ whole genome shotgun (WGS) entry which is preliminary data.</text>
</comment>
<protein>
    <recommendedName>
        <fullName evidence="2">DUF4283 domain-containing protein</fullName>
    </recommendedName>
</protein>
<dbReference type="PANTHER" id="PTHR31286">
    <property type="entry name" value="GLYCINE-RICH CELL WALL STRUCTURAL PROTEIN 1.8-LIKE"/>
    <property type="match status" value="1"/>
</dbReference>
<dbReference type="OrthoDB" id="1939300at2759"/>
<proteinExistence type="predicted"/>